<dbReference type="SUPFAM" id="SSF53067">
    <property type="entry name" value="Actin-like ATPase domain"/>
    <property type="match status" value="2"/>
</dbReference>
<dbReference type="Pfam" id="PF02541">
    <property type="entry name" value="Ppx-GppA"/>
    <property type="match status" value="1"/>
</dbReference>
<evidence type="ECO:0000256" key="1">
    <source>
        <dbReference type="ARBA" id="ARBA00007125"/>
    </source>
</evidence>
<dbReference type="Gene3D" id="3.30.420.150">
    <property type="entry name" value="Exopolyphosphatase. Domain 2"/>
    <property type="match status" value="1"/>
</dbReference>
<dbReference type="InterPro" id="IPR050273">
    <property type="entry name" value="GppA/Ppx_hydrolase"/>
</dbReference>
<reference evidence="3" key="1">
    <citation type="journal article" date="2013" name="Sci. Rep.">
        <title>Metagenomics uncovers a new group of low GC and ultra-small marine Actinobacteria.</title>
        <authorList>
            <person name="Ghai R."/>
            <person name="Mizuno C.M."/>
            <person name="Picazo A."/>
            <person name="Camacho A."/>
            <person name="Rodriguez-Valera F."/>
        </authorList>
    </citation>
    <scope>NUCLEOTIDE SEQUENCE</scope>
</reference>
<dbReference type="PANTHER" id="PTHR30005">
    <property type="entry name" value="EXOPOLYPHOSPHATASE"/>
    <property type="match status" value="1"/>
</dbReference>
<evidence type="ECO:0000259" key="2">
    <source>
        <dbReference type="Pfam" id="PF02541"/>
    </source>
</evidence>
<protein>
    <submittedName>
        <fullName evidence="3">Exopolyphosphatase</fullName>
    </submittedName>
</protein>
<dbReference type="GO" id="GO:0006357">
    <property type="term" value="P:regulation of transcription by RNA polymerase II"/>
    <property type="evidence" value="ECO:0007669"/>
    <property type="project" value="TreeGrafter"/>
</dbReference>
<dbReference type="InterPro" id="IPR003695">
    <property type="entry name" value="Ppx_GppA_N"/>
</dbReference>
<sequence>MGREINKHNKIRNKKIHNLVESLSSIINLQEQSIETPINWKIVGTSPFRRASNGTSAFKNIRKSLDINGDILSSQEEGKLSYIGVNKIMPESNKVVIDFGGGSTEFTYFDKSYNVESKDFGTADIRNIIGKYPVEEHLQNIGMKFLENQLSRLNTRVSEKSVIFCGGTARNLYEYINNGKSLDRNNIASMNPSSLYKAINELCNLTIQEINDIKFINKYRAEVLLSGLLIMKAILEHFDLLEFKISPIGLREGVASTLI</sequence>
<accession>S5DKQ1</accession>
<dbReference type="EMBL" id="KC811129">
    <property type="protein sequence ID" value="AGQ19349.1"/>
    <property type="molecule type" value="Genomic_DNA"/>
</dbReference>
<name>S5DKQ1_9ACTN</name>
<dbReference type="InterPro" id="IPR043129">
    <property type="entry name" value="ATPase_NBD"/>
</dbReference>
<comment type="similarity">
    <text evidence="1">Belongs to the GppA/Ppx family.</text>
</comment>
<dbReference type="PANTHER" id="PTHR30005:SF0">
    <property type="entry name" value="RETROGRADE REGULATION PROTEIN 2"/>
    <property type="match status" value="1"/>
</dbReference>
<dbReference type="Gene3D" id="3.30.420.40">
    <property type="match status" value="1"/>
</dbReference>
<organism evidence="3">
    <name type="scientific">Candidatus Actinomarina minuta</name>
    <dbReference type="NCBI Taxonomy" id="1389454"/>
    <lineage>
        <taxon>Bacteria</taxon>
        <taxon>Bacillati</taxon>
        <taxon>Actinomycetota</taxon>
        <taxon>Actinomycetes</taxon>
        <taxon>Candidatus Actinomarinidae</taxon>
        <taxon>Candidatus Actinomarinales</taxon>
        <taxon>Candidatus Actinomarineae</taxon>
        <taxon>Candidatus Actinomarinaceae</taxon>
        <taxon>Candidatus Actinomarina</taxon>
    </lineage>
</organism>
<evidence type="ECO:0000313" key="3">
    <source>
        <dbReference type="EMBL" id="AGQ19349.1"/>
    </source>
</evidence>
<dbReference type="AlphaFoldDB" id="S5DKQ1"/>
<feature type="domain" description="Ppx/GppA phosphatase N-terminal" evidence="2">
    <location>
        <begin position="4"/>
        <end position="255"/>
    </location>
</feature>
<proteinExistence type="inferred from homology"/>